<dbReference type="Proteomes" id="UP000641588">
    <property type="component" value="Unassembled WGS sequence"/>
</dbReference>
<accession>A0A972GW65</accession>
<gene>
    <name evidence="1" type="ORF">GC093_29960</name>
</gene>
<dbReference type="AlphaFoldDB" id="A0A972GW65"/>
<name>A0A972GW65_9BACL</name>
<dbReference type="RefSeq" id="WP_171655680.1">
    <property type="nucleotide sequence ID" value="NZ_WHOD01000111.1"/>
</dbReference>
<dbReference type="EMBL" id="WHOD01000111">
    <property type="protein sequence ID" value="NOU97423.1"/>
    <property type="molecule type" value="Genomic_DNA"/>
</dbReference>
<evidence type="ECO:0000313" key="2">
    <source>
        <dbReference type="Proteomes" id="UP000641588"/>
    </source>
</evidence>
<evidence type="ECO:0000313" key="1">
    <source>
        <dbReference type="EMBL" id="NOU97423.1"/>
    </source>
</evidence>
<sequence>MKIRKILSKFDSTLSKINPVHMVLDRVAEYAFEIKCIPLVSKFFDYYYICHPKKENVLIEPKDYVRCVFEEQVDAIINYCSNNANIKYISIERVRDVNINADGNGYDSLITIKRQPDSANSCLCSTNGAGLCSDYCTYIRFGKMDNIQYC</sequence>
<proteinExistence type="predicted"/>
<comment type="caution">
    <text evidence="1">The sequence shown here is derived from an EMBL/GenBank/DDBJ whole genome shotgun (WGS) entry which is preliminary data.</text>
</comment>
<protein>
    <submittedName>
        <fullName evidence="1">Uncharacterized protein</fullName>
    </submittedName>
</protein>
<reference evidence="1" key="1">
    <citation type="submission" date="2019-10" db="EMBL/GenBank/DDBJ databases">
        <title>Description of Paenibacillus glebae sp. nov.</title>
        <authorList>
            <person name="Carlier A."/>
            <person name="Qi S."/>
        </authorList>
    </citation>
    <scope>NUCLEOTIDE SEQUENCE</scope>
    <source>
        <strain evidence="1">LMG 31456</strain>
    </source>
</reference>
<organism evidence="1 2">
    <name type="scientific">Paenibacillus foliorum</name>
    <dbReference type="NCBI Taxonomy" id="2654974"/>
    <lineage>
        <taxon>Bacteria</taxon>
        <taxon>Bacillati</taxon>
        <taxon>Bacillota</taxon>
        <taxon>Bacilli</taxon>
        <taxon>Bacillales</taxon>
        <taxon>Paenibacillaceae</taxon>
        <taxon>Paenibacillus</taxon>
    </lineage>
</organism>
<keyword evidence="2" id="KW-1185">Reference proteome</keyword>